<name>N6W6I1_9ACTO</name>
<dbReference type="Proteomes" id="UP000013015">
    <property type="component" value="Unassembled WGS sequence"/>
</dbReference>
<evidence type="ECO:0000313" key="1">
    <source>
        <dbReference type="EMBL" id="ENO18135.1"/>
    </source>
</evidence>
<dbReference type="PROSITE" id="PS51257">
    <property type="entry name" value="PROKAR_LIPOPROTEIN"/>
    <property type="match status" value="1"/>
</dbReference>
<protein>
    <recommendedName>
        <fullName evidence="3">Lipoprotein</fullName>
    </recommendedName>
</protein>
<dbReference type="AlphaFoldDB" id="N6W6I1"/>
<evidence type="ECO:0000313" key="2">
    <source>
        <dbReference type="Proteomes" id="UP000013015"/>
    </source>
</evidence>
<sequence>MREFSVFSSRFLRLCASAAVGVVLLSTGLTGCSTYYASKHSKEIDALSYIGDGLKSDYKMRIEAAQNEDEMKEIVEEATRVSNVVGTPMRPFDLLGEMSDSDFMLNEDGTVTATNEKFHALMSNATHWRLGDRTMHLCTDETCEYYSEWDVSYVIEHGAPERYRFTINTNGVESDDAENYRDLLVKK</sequence>
<dbReference type="eggNOG" id="ENOG5031ZMH">
    <property type="taxonomic scope" value="Bacteria"/>
</dbReference>
<reference evidence="1 2" key="1">
    <citation type="submission" date="2013-03" db="EMBL/GenBank/DDBJ databases">
        <title>Reference genome for the Human Microbiome Project.</title>
        <authorList>
            <person name="Aqrawi P."/>
            <person name="Ayvaz T."/>
            <person name="Bess C."/>
            <person name="Blankenburg K."/>
            <person name="Coyle M."/>
            <person name="Deng J."/>
            <person name="Forbes L."/>
            <person name="Fowler G."/>
            <person name="Francisco L."/>
            <person name="Fu Q."/>
            <person name="Gibbs R."/>
            <person name="Gross S."/>
            <person name="Gubbala S."/>
            <person name="Hale W."/>
            <person name="Hemphill L."/>
            <person name="Highlander S."/>
            <person name="Hirani K."/>
            <person name="Jackson L."/>
            <person name="Jakkamsetti A."/>
            <person name="Javaid M."/>
            <person name="Jayaseelan J.C."/>
            <person name="Jiang H."/>
            <person name="Joshi V."/>
            <person name="Korchina V."/>
            <person name="Kovar C."/>
            <person name="Lara F."/>
            <person name="Lee S."/>
            <person name="Liu Y."/>
            <person name="Mata R."/>
            <person name="Mathew T."/>
            <person name="Munidasa M."/>
            <person name="Muzny D."/>
            <person name="Nazareth L."/>
            <person name="Ngo R."/>
            <person name="Nguyen L."/>
            <person name="Nguyen N."/>
            <person name="Okwuonu G."/>
            <person name="Ongeri F."/>
            <person name="Palculict T."/>
            <person name="Patil S."/>
            <person name="Petrosino J."/>
            <person name="Pham C."/>
            <person name="Pham P."/>
            <person name="Pu L.-L."/>
            <person name="Qin X."/>
            <person name="Qu J."/>
            <person name="Reid J."/>
            <person name="Ross M."/>
            <person name="Ruth R."/>
            <person name="Saada N."/>
            <person name="San Lucas F."/>
            <person name="Santibanez J."/>
            <person name="Shang Y."/>
            <person name="Simmons D."/>
            <person name="Song X.-Z."/>
            <person name="Tang L.-Y."/>
            <person name="Thornton R."/>
            <person name="Warren J."/>
            <person name="Weissenberger G."/>
            <person name="Wilczek-Boney K."/>
            <person name="Worley K."/>
            <person name="Youmans B."/>
            <person name="Zhang J."/>
            <person name="Zhang L."/>
            <person name="Zhao Z."/>
            <person name="Zhou C."/>
            <person name="Zhu D."/>
            <person name="Zhu Y."/>
        </authorList>
    </citation>
    <scope>NUCLEOTIDE SEQUENCE [LARGE SCALE GENOMIC DNA]</scope>
    <source>
        <strain evidence="1 2">F0333</strain>
    </source>
</reference>
<dbReference type="STRING" id="888050.HMPREF9004_1166"/>
<proteinExistence type="predicted"/>
<gene>
    <name evidence="1" type="ORF">HMPREF9004_1166</name>
</gene>
<keyword evidence="2" id="KW-1185">Reference proteome</keyword>
<dbReference type="PATRIC" id="fig|888050.3.peg.1106"/>
<accession>N6W6I1</accession>
<dbReference type="EMBL" id="AQHZ01000018">
    <property type="protein sequence ID" value="ENO18135.1"/>
    <property type="molecule type" value="Genomic_DNA"/>
</dbReference>
<dbReference type="HOGENOM" id="CLU_128042_0_0_11"/>
<evidence type="ECO:0008006" key="3">
    <source>
        <dbReference type="Google" id="ProtNLM"/>
    </source>
</evidence>
<comment type="caution">
    <text evidence="1">The sequence shown here is derived from an EMBL/GenBank/DDBJ whole genome shotgun (WGS) entry which is preliminary data.</text>
</comment>
<organism evidence="1 2">
    <name type="scientific">Schaalia cardiffensis F0333</name>
    <dbReference type="NCBI Taxonomy" id="888050"/>
    <lineage>
        <taxon>Bacteria</taxon>
        <taxon>Bacillati</taxon>
        <taxon>Actinomycetota</taxon>
        <taxon>Actinomycetes</taxon>
        <taxon>Actinomycetales</taxon>
        <taxon>Actinomycetaceae</taxon>
        <taxon>Schaalia</taxon>
    </lineage>
</organism>